<keyword evidence="4 8" id="KW-0479">Metal-binding</keyword>
<keyword evidence="9" id="KW-0472">Membrane</keyword>
<dbReference type="AlphaFoldDB" id="A0A178ESW8"/>
<evidence type="ECO:0000256" key="9">
    <source>
        <dbReference type="SAM" id="Phobius"/>
    </source>
</evidence>
<reference evidence="10 11" key="1">
    <citation type="submission" date="2016-05" db="EMBL/GenBank/DDBJ databases">
        <title>Genome sequencing of Trichophyton rubrum CMCC(F)T1i isolated from hair.</title>
        <authorList>
            <person name="Zhan P."/>
            <person name="Tao Y."/>
            <person name="Liu W."/>
        </authorList>
    </citation>
    <scope>NUCLEOTIDE SEQUENCE [LARGE SCALE GENOMIC DNA]</scope>
    <source>
        <strain evidence="11">CMCC(F)T1i</strain>
    </source>
</reference>
<dbReference type="EMBL" id="LHPM01000019">
    <property type="protein sequence ID" value="OAL62463.1"/>
    <property type="molecule type" value="Genomic_DNA"/>
</dbReference>
<dbReference type="Pfam" id="PF00067">
    <property type="entry name" value="p450"/>
    <property type="match status" value="1"/>
</dbReference>
<feature type="transmembrane region" description="Helical" evidence="9">
    <location>
        <begin position="51"/>
        <end position="74"/>
    </location>
</feature>
<dbReference type="VEuPathDB" id="FungiDB:TERG_03706"/>
<keyword evidence="3 8" id="KW-0349">Heme</keyword>
<comment type="cofactor">
    <cofactor evidence="1 8">
        <name>heme</name>
        <dbReference type="ChEBI" id="CHEBI:30413"/>
    </cofactor>
</comment>
<dbReference type="Gene3D" id="1.10.630.10">
    <property type="entry name" value="Cytochrome P450"/>
    <property type="match status" value="1"/>
</dbReference>
<dbReference type="Proteomes" id="UP000243015">
    <property type="component" value="Unassembled WGS sequence"/>
</dbReference>
<evidence type="ECO:0008006" key="12">
    <source>
        <dbReference type="Google" id="ProtNLM"/>
    </source>
</evidence>
<feature type="binding site" description="axial binding residue" evidence="8">
    <location>
        <position position="499"/>
    </location>
    <ligand>
        <name>heme</name>
        <dbReference type="ChEBI" id="CHEBI:30413"/>
    </ligand>
    <ligandPart>
        <name>Fe</name>
        <dbReference type="ChEBI" id="CHEBI:18248"/>
    </ligandPart>
</feature>
<dbReference type="GO" id="GO:0020037">
    <property type="term" value="F:heme binding"/>
    <property type="evidence" value="ECO:0007669"/>
    <property type="project" value="InterPro"/>
</dbReference>
<dbReference type="GO" id="GO:0004497">
    <property type="term" value="F:monooxygenase activity"/>
    <property type="evidence" value="ECO:0007669"/>
    <property type="project" value="UniProtKB-KW"/>
</dbReference>
<dbReference type="InterPro" id="IPR036396">
    <property type="entry name" value="Cyt_P450_sf"/>
</dbReference>
<evidence type="ECO:0000256" key="7">
    <source>
        <dbReference type="ARBA" id="ARBA00023033"/>
    </source>
</evidence>
<dbReference type="CDD" id="cd11062">
    <property type="entry name" value="CYP58-like"/>
    <property type="match status" value="1"/>
</dbReference>
<dbReference type="SUPFAM" id="SSF48264">
    <property type="entry name" value="Cytochrome P450"/>
    <property type="match status" value="1"/>
</dbReference>
<keyword evidence="9" id="KW-0812">Transmembrane</keyword>
<organism evidence="10 11">
    <name type="scientific">Trichophyton rubrum</name>
    <name type="common">Athlete's foot fungus</name>
    <name type="synonym">Epidermophyton rubrum</name>
    <dbReference type="NCBI Taxonomy" id="5551"/>
    <lineage>
        <taxon>Eukaryota</taxon>
        <taxon>Fungi</taxon>
        <taxon>Dikarya</taxon>
        <taxon>Ascomycota</taxon>
        <taxon>Pezizomycotina</taxon>
        <taxon>Eurotiomycetes</taxon>
        <taxon>Eurotiomycetidae</taxon>
        <taxon>Onygenales</taxon>
        <taxon>Arthrodermataceae</taxon>
        <taxon>Trichophyton</taxon>
    </lineage>
</organism>
<dbReference type="InterPro" id="IPR002403">
    <property type="entry name" value="Cyt_P450_E_grp-IV"/>
</dbReference>
<dbReference type="PANTHER" id="PTHR24305:SF157">
    <property type="entry name" value="N-ACETYLTRYPTOPHAN 6-HYDROXYLASE IVOC-RELATED"/>
    <property type="match status" value="1"/>
</dbReference>
<comment type="caution">
    <text evidence="10">The sequence shown here is derived from an EMBL/GenBank/DDBJ whole genome shotgun (WGS) entry which is preliminary data.</text>
</comment>
<proteinExistence type="inferred from homology"/>
<evidence type="ECO:0000256" key="8">
    <source>
        <dbReference type="PIRSR" id="PIRSR602403-1"/>
    </source>
</evidence>
<evidence type="ECO:0000256" key="5">
    <source>
        <dbReference type="ARBA" id="ARBA00023002"/>
    </source>
</evidence>
<keyword evidence="7" id="KW-0503">Monooxygenase</keyword>
<dbReference type="GO" id="GO:0016705">
    <property type="term" value="F:oxidoreductase activity, acting on paired donors, with incorporation or reduction of molecular oxygen"/>
    <property type="evidence" value="ECO:0007669"/>
    <property type="project" value="InterPro"/>
</dbReference>
<dbReference type="GO" id="GO:0005506">
    <property type="term" value="F:iron ion binding"/>
    <property type="evidence" value="ECO:0007669"/>
    <property type="project" value="InterPro"/>
</dbReference>
<evidence type="ECO:0000313" key="11">
    <source>
        <dbReference type="Proteomes" id="UP000243015"/>
    </source>
</evidence>
<evidence type="ECO:0000256" key="1">
    <source>
        <dbReference type="ARBA" id="ARBA00001971"/>
    </source>
</evidence>
<evidence type="ECO:0000256" key="4">
    <source>
        <dbReference type="ARBA" id="ARBA00022723"/>
    </source>
</evidence>
<accession>A0A178ESW8</accession>
<comment type="similarity">
    <text evidence="2">Belongs to the cytochrome P450 family.</text>
</comment>
<dbReference type="PRINTS" id="PR00465">
    <property type="entry name" value="EP450IV"/>
</dbReference>
<dbReference type="PRINTS" id="PR00385">
    <property type="entry name" value="P450"/>
</dbReference>
<dbReference type="PANTHER" id="PTHR24305">
    <property type="entry name" value="CYTOCHROME P450"/>
    <property type="match status" value="1"/>
</dbReference>
<name>A0A178ESW8_TRIRU</name>
<evidence type="ECO:0000256" key="2">
    <source>
        <dbReference type="ARBA" id="ARBA00010617"/>
    </source>
</evidence>
<dbReference type="InterPro" id="IPR050121">
    <property type="entry name" value="Cytochrome_P450_monoxygenase"/>
</dbReference>
<evidence type="ECO:0000256" key="6">
    <source>
        <dbReference type="ARBA" id="ARBA00023004"/>
    </source>
</evidence>
<gene>
    <name evidence="10" type="ORF">A7C99_7048</name>
</gene>
<evidence type="ECO:0000313" key="10">
    <source>
        <dbReference type="EMBL" id="OAL62463.1"/>
    </source>
</evidence>
<dbReference type="InterPro" id="IPR001128">
    <property type="entry name" value="Cyt_P450"/>
</dbReference>
<keyword evidence="5" id="KW-0560">Oxidoreductase</keyword>
<evidence type="ECO:0000256" key="3">
    <source>
        <dbReference type="ARBA" id="ARBA00022617"/>
    </source>
</evidence>
<protein>
    <recommendedName>
        <fullName evidence="12">Cytochrome P450</fullName>
    </recommendedName>
</protein>
<keyword evidence="9" id="KW-1133">Transmembrane helix</keyword>
<keyword evidence="6 8" id="KW-0408">Iron</keyword>
<sequence>MELNRETVTKPPGARLAVPFLQIKRSKVLTAETGFGRRDDTMDNIALNLPFTLTILAGSYILYSLGLIIYNLYFSPLSKFPGSKWVIATYWPEFYYDWWCNGKYLFEIEKMHDKYGPIIRINPEELSIRDPDFYNEIYVTESKRRTSHYDVFCKGIDFDGSHLLTVDHDLHRRRRKPLEPFFSRQGIMRLQDMLAEVALKLESRIRALEGTNTVIRLDHAFSAFSGDIIGKICLDSGDESKTFLSHPTFNPECESNSIPLWLLEAENKPNFLTGSRVVSFIPESILLRAFPRGQMFNNFKEVAKQHIYRALKDTEESKRTGKEDTHHASLFHYIATSDMPESERSPERLAKEAQVLLGGGTASTARTIGFTSFYIMSNSNIRSRLEDELRDVMAGWPQRVPSWAELEKLPFLQALIKESLRLSYGVMHRLPRISPDVPIQYKQYTIPPGVPVGMSAYFMHSNPKAFPEPDKYIPDRWLGKVTPEMHRSYVPFTRGSRNCLGMNLAMSEMSLILAVLFRPNGPKFELFETDESDVKQAHDFLIPLPKIETKGVRAIIP</sequence>